<gene>
    <name evidence="2" type="ORF">OQZ29_09465</name>
</gene>
<evidence type="ECO:0000313" key="3">
    <source>
        <dbReference type="Proteomes" id="UP001142592"/>
    </source>
</evidence>
<dbReference type="EMBL" id="JAPJUH010000003">
    <property type="protein sequence ID" value="MCX3264973.1"/>
    <property type="molecule type" value="Genomic_DNA"/>
</dbReference>
<proteinExistence type="predicted"/>
<keyword evidence="3" id="KW-1185">Reference proteome</keyword>
<name>A0A9X3I9W5_9SPHI</name>
<dbReference type="RefSeq" id="WP_266269033.1">
    <property type="nucleotide sequence ID" value="NZ_JAPJUH010000003.1"/>
</dbReference>
<reference evidence="2" key="1">
    <citation type="submission" date="2022-11" db="EMBL/GenBank/DDBJ databases">
        <authorList>
            <person name="Graham C."/>
            <person name="Newman J.D."/>
        </authorList>
    </citation>
    <scope>NUCLEOTIDE SEQUENCE</scope>
    <source>
        <strain evidence="2">DSM 19486</strain>
    </source>
</reference>
<organism evidence="2 3">
    <name type="scientific">Pedobacter agri</name>
    <dbReference type="NCBI Taxonomy" id="454586"/>
    <lineage>
        <taxon>Bacteria</taxon>
        <taxon>Pseudomonadati</taxon>
        <taxon>Bacteroidota</taxon>
        <taxon>Sphingobacteriia</taxon>
        <taxon>Sphingobacteriales</taxon>
        <taxon>Sphingobacteriaceae</taxon>
        <taxon>Pedobacter</taxon>
    </lineage>
</organism>
<feature type="compositionally biased region" description="Basic and acidic residues" evidence="1">
    <location>
        <begin position="29"/>
        <end position="50"/>
    </location>
</feature>
<accession>A0A9X3I9W5</accession>
<feature type="compositionally biased region" description="Basic and acidic residues" evidence="1">
    <location>
        <begin position="9"/>
        <end position="20"/>
    </location>
</feature>
<dbReference type="AlphaFoldDB" id="A0A9X3I9W5"/>
<sequence>MSTQKKTKKSEDRPKPDAQQKAKPAAAGKDTKSKTSTKEAKFENPKDDPA</sequence>
<dbReference type="Proteomes" id="UP001142592">
    <property type="component" value="Unassembled WGS sequence"/>
</dbReference>
<evidence type="ECO:0000313" key="2">
    <source>
        <dbReference type="EMBL" id="MCX3264973.1"/>
    </source>
</evidence>
<protein>
    <submittedName>
        <fullName evidence="2">Uncharacterized protein</fullName>
    </submittedName>
</protein>
<comment type="caution">
    <text evidence="2">The sequence shown here is derived from an EMBL/GenBank/DDBJ whole genome shotgun (WGS) entry which is preliminary data.</text>
</comment>
<evidence type="ECO:0000256" key="1">
    <source>
        <dbReference type="SAM" id="MobiDB-lite"/>
    </source>
</evidence>
<feature type="region of interest" description="Disordered" evidence="1">
    <location>
        <begin position="1"/>
        <end position="50"/>
    </location>
</feature>